<evidence type="ECO:0008006" key="5">
    <source>
        <dbReference type="Google" id="ProtNLM"/>
    </source>
</evidence>
<evidence type="ECO:0000256" key="2">
    <source>
        <dbReference type="SAM" id="SignalP"/>
    </source>
</evidence>
<reference evidence="3 4" key="1">
    <citation type="journal article" date="2018" name="Mycol. Prog.">
        <title>Coniella lustricola, a new species from submerged detritus.</title>
        <authorList>
            <person name="Raudabaugh D.B."/>
            <person name="Iturriaga T."/>
            <person name="Carver A."/>
            <person name="Mondo S."/>
            <person name="Pangilinan J."/>
            <person name="Lipzen A."/>
            <person name="He G."/>
            <person name="Amirebrahimi M."/>
            <person name="Grigoriev I.V."/>
            <person name="Miller A.N."/>
        </authorList>
    </citation>
    <scope>NUCLEOTIDE SEQUENCE [LARGE SCALE GENOMIC DNA]</scope>
    <source>
        <strain evidence="3 4">B22-T-1</strain>
    </source>
</reference>
<proteinExistence type="predicted"/>
<dbReference type="InParanoid" id="A0A2T3AKA1"/>
<dbReference type="AlphaFoldDB" id="A0A2T3AKA1"/>
<evidence type="ECO:0000313" key="3">
    <source>
        <dbReference type="EMBL" id="PSS01008.1"/>
    </source>
</evidence>
<evidence type="ECO:0000313" key="4">
    <source>
        <dbReference type="Proteomes" id="UP000241462"/>
    </source>
</evidence>
<dbReference type="Proteomes" id="UP000241462">
    <property type="component" value="Unassembled WGS sequence"/>
</dbReference>
<feature type="chain" id="PRO_5015549184" description="Secreted protein" evidence="2">
    <location>
        <begin position="21"/>
        <end position="87"/>
    </location>
</feature>
<evidence type="ECO:0000256" key="1">
    <source>
        <dbReference type="SAM" id="MobiDB-lite"/>
    </source>
</evidence>
<keyword evidence="2" id="KW-0732">Signal</keyword>
<protein>
    <recommendedName>
        <fullName evidence="5">Secreted protein</fullName>
    </recommendedName>
</protein>
<feature type="region of interest" description="Disordered" evidence="1">
    <location>
        <begin position="50"/>
        <end position="87"/>
    </location>
</feature>
<accession>A0A2T3AKA1</accession>
<sequence>MTCMMMHVLAFPLCFPSLLPCNCLEVHCARVCTCRGSPEKCCSRTIHASHNHNLNRNHPCGSPAAGRGTGGTKKHSTREDKSTANKG</sequence>
<gene>
    <name evidence="3" type="ORF">BD289DRAFT_423185</name>
</gene>
<dbReference type="EMBL" id="KZ678380">
    <property type="protein sequence ID" value="PSS01008.1"/>
    <property type="molecule type" value="Genomic_DNA"/>
</dbReference>
<keyword evidence="4" id="KW-1185">Reference proteome</keyword>
<name>A0A2T3AKA1_9PEZI</name>
<feature type="signal peptide" evidence="2">
    <location>
        <begin position="1"/>
        <end position="20"/>
    </location>
</feature>
<organism evidence="3 4">
    <name type="scientific">Coniella lustricola</name>
    <dbReference type="NCBI Taxonomy" id="2025994"/>
    <lineage>
        <taxon>Eukaryota</taxon>
        <taxon>Fungi</taxon>
        <taxon>Dikarya</taxon>
        <taxon>Ascomycota</taxon>
        <taxon>Pezizomycotina</taxon>
        <taxon>Sordariomycetes</taxon>
        <taxon>Sordariomycetidae</taxon>
        <taxon>Diaporthales</taxon>
        <taxon>Schizoparmaceae</taxon>
        <taxon>Coniella</taxon>
    </lineage>
</organism>
<feature type="compositionally biased region" description="Basic and acidic residues" evidence="1">
    <location>
        <begin position="77"/>
        <end position="87"/>
    </location>
</feature>